<dbReference type="InterPro" id="IPR030381">
    <property type="entry name" value="G_DYNAMIN_dom"/>
</dbReference>
<dbReference type="OrthoDB" id="8189504at2759"/>
<dbReference type="GO" id="GO:0003924">
    <property type="term" value="F:GTPase activity"/>
    <property type="evidence" value="ECO:0007669"/>
    <property type="project" value="InterPro"/>
</dbReference>
<organism evidence="6 7">
    <name type="scientific">Frankliniella occidentalis</name>
    <name type="common">Western flower thrips</name>
    <name type="synonym">Euthrips occidentalis</name>
    <dbReference type="NCBI Taxonomy" id="133901"/>
    <lineage>
        <taxon>Eukaryota</taxon>
        <taxon>Metazoa</taxon>
        <taxon>Ecdysozoa</taxon>
        <taxon>Arthropoda</taxon>
        <taxon>Hexapoda</taxon>
        <taxon>Insecta</taxon>
        <taxon>Pterygota</taxon>
        <taxon>Neoptera</taxon>
        <taxon>Paraneoptera</taxon>
        <taxon>Thysanoptera</taxon>
        <taxon>Terebrantia</taxon>
        <taxon>Thripoidea</taxon>
        <taxon>Thripidae</taxon>
        <taxon>Frankliniella</taxon>
    </lineage>
</organism>
<dbReference type="InterPro" id="IPR020850">
    <property type="entry name" value="GED_dom"/>
</dbReference>
<dbReference type="CDD" id="cd08771">
    <property type="entry name" value="DLP_1"/>
    <property type="match status" value="1"/>
</dbReference>
<dbReference type="PRINTS" id="PR00195">
    <property type="entry name" value="DYNAMIN"/>
</dbReference>
<gene>
    <name evidence="7" type="primary">LOC113213725</name>
</gene>
<dbReference type="GO" id="GO:0016020">
    <property type="term" value="C:membrane"/>
    <property type="evidence" value="ECO:0007669"/>
    <property type="project" value="TreeGrafter"/>
</dbReference>
<dbReference type="PANTHER" id="PTHR11566:SF21">
    <property type="entry name" value="DYNAMIN RELATED PROTEIN 1, ISOFORM A"/>
    <property type="match status" value="1"/>
</dbReference>
<dbReference type="AlphaFoldDB" id="A0A6J1TCT7"/>
<reference evidence="7" key="1">
    <citation type="submission" date="2025-08" db="UniProtKB">
        <authorList>
            <consortium name="RefSeq"/>
        </authorList>
    </citation>
    <scope>IDENTIFICATION</scope>
    <source>
        <tissue evidence="7">Whole organism</tissue>
    </source>
</reference>
<feature type="domain" description="Dynamin-type G" evidence="5">
    <location>
        <begin position="22"/>
        <end position="301"/>
    </location>
</feature>
<dbReference type="InterPro" id="IPR022812">
    <property type="entry name" value="Dynamin"/>
</dbReference>
<dbReference type="InterPro" id="IPR001401">
    <property type="entry name" value="Dynamin_GTPase"/>
</dbReference>
<dbReference type="Gene3D" id="1.20.120.1240">
    <property type="entry name" value="Dynamin, middle domain"/>
    <property type="match status" value="1"/>
</dbReference>
<dbReference type="SMART" id="SM00053">
    <property type="entry name" value="DYNc"/>
    <property type="match status" value="1"/>
</dbReference>
<protein>
    <submittedName>
        <fullName evidence="7">Dynamin-1-like protein</fullName>
    </submittedName>
</protein>
<dbReference type="Pfam" id="PF00350">
    <property type="entry name" value="Dynamin_N"/>
    <property type="match status" value="1"/>
</dbReference>
<dbReference type="InterPro" id="IPR027417">
    <property type="entry name" value="P-loop_NTPase"/>
</dbReference>
<dbReference type="SUPFAM" id="SSF52540">
    <property type="entry name" value="P-loop containing nucleoside triphosphate hydrolases"/>
    <property type="match status" value="1"/>
</dbReference>
<dbReference type="InterPro" id="IPR000375">
    <property type="entry name" value="Dynamin_stalk"/>
</dbReference>
<dbReference type="PROSITE" id="PS00410">
    <property type="entry name" value="G_DYNAMIN_1"/>
    <property type="match status" value="1"/>
</dbReference>
<evidence type="ECO:0000313" key="6">
    <source>
        <dbReference type="Proteomes" id="UP000504606"/>
    </source>
</evidence>
<sequence>MDDVIFSINNIQDQFKALSQKPVDLPQIVVVGSQSTGKSSVLESIVRRSFLPRGKGIVTRCPLILRLVNCPIGDSLREKSGSSYDEWGEFDGVVGEEHTVYPITQIEREIERRTAALAGQNKNISKIPIVLKIFSPFVLTLTLVDLPGITKVAVGDQPEDIEDQIVSLINDYIQNPKSIILAVITANTDMTTNECLKMARKVDPDGERTIAVVTKLDLMDKGTDATEILNGMCIPVKLGIIGVVLRSQKDVTDEKSIEDAIKDEENFLRSNYPELAHKNGSAYLAQTLQTLLIRHIKTCLPDMKATFVQRLEDCISILDKCGEEIVDDKGSLHHMISMFSQSFCKMMKGECVDIDSMFLTGGAKLCCIFKTLETSLMSMVPCQKYSTEKVILTIRQTSGPEPPMIFSELAFEELMRPLIRTMRLPSRLCIEKVSDELKEVCRKSIPKDIGTRFPRAATEISSVVNSIIDELTEKTKQFVEQSILIEETHITHSHFLKFKNESLQAILKEDDQSKLKIPFTSDYYFSQKAKSSEYNITEILKPTIQDSKHVMVLGDMLNVYYGVVANRIQDTVTKATMTYLVNGLQNNMPLELAAKLQGMAKKLFKEEANITFTRKQKQKEYIALKNSLKELDALDYEMTNKCELEF</sequence>
<dbReference type="PROSITE" id="PS51388">
    <property type="entry name" value="GED"/>
    <property type="match status" value="1"/>
</dbReference>
<keyword evidence="6" id="KW-1185">Reference proteome</keyword>
<evidence type="ECO:0000256" key="2">
    <source>
        <dbReference type="ARBA" id="ARBA00023134"/>
    </source>
</evidence>
<dbReference type="KEGG" id="foc:113213725"/>
<keyword evidence="1 3" id="KW-0547">Nucleotide-binding</keyword>
<dbReference type="RefSeq" id="XP_026288651.1">
    <property type="nucleotide sequence ID" value="XM_026432866.2"/>
</dbReference>
<name>A0A6J1TCT7_FRAOC</name>
<evidence type="ECO:0000313" key="7">
    <source>
        <dbReference type="RefSeq" id="XP_026288651.1"/>
    </source>
</evidence>
<dbReference type="GO" id="GO:0005525">
    <property type="term" value="F:GTP binding"/>
    <property type="evidence" value="ECO:0007669"/>
    <property type="project" value="UniProtKB-KW"/>
</dbReference>
<keyword evidence="2 3" id="KW-0342">GTP-binding</keyword>
<dbReference type="GeneID" id="113213725"/>
<dbReference type="InterPro" id="IPR019762">
    <property type="entry name" value="Dynamin_GTPase_CS"/>
</dbReference>
<feature type="domain" description="GED" evidence="4">
    <location>
        <begin position="550"/>
        <end position="639"/>
    </location>
</feature>
<evidence type="ECO:0000259" key="4">
    <source>
        <dbReference type="PROSITE" id="PS51388"/>
    </source>
</evidence>
<dbReference type="Pfam" id="PF02212">
    <property type="entry name" value="GED"/>
    <property type="match status" value="1"/>
</dbReference>
<dbReference type="GO" id="GO:0005874">
    <property type="term" value="C:microtubule"/>
    <property type="evidence" value="ECO:0007669"/>
    <property type="project" value="TreeGrafter"/>
</dbReference>
<proteinExistence type="inferred from homology"/>
<comment type="similarity">
    <text evidence="3">Belongs to the TRAFAC class dynamin-like GTPase superfamily. Dynamin/Fzo/YdjA family.</text>
</comment>
<evidence type="ECO:0000256" key="1">
    <source>
        <dbReference type="ARBA" id="ARBA00022741"/>
    </source>
</evidence>
<dbReference type="Gene3D" id="3.40.50.300">
    <property type="entry name" value="P-loop containing nucleotide triphosphate hydrolases"/>
    <property type="match status" value="1"/>
</dbReference>
<accession>A0A6J1TCT7</accession>
<dbReference type="PANTHER" id="PTHR11566">
    <property type="entry name" value="DYNAMIN"/>
    <property type="match status" value="1"/>
</dbReference>
<dbReference type="Pfam" id="PF01031">
    <property type="entry name" value="Dynamin_M"/>
    <property type="match status" value="1"/>
</dbReference>
<dbReference type="Proteomes" id="UP000504606">
    <property type="component" value="Unplaced"/>
</dbReference>
<dbReference type="InterPro" id="IPR045063">
    <property type="entry name" value="Dynamin_N"/>
</dbReference>
<dbReference type="GO" id="GO:0008017">
    <property type="term" value="F:microtubule binding"/>
    <property type="evidence" value="ECO:0007669"/>
    <property type="project" value="TreeGrafter"/>
</dbReference>
<evidence type="ECO:0000259" key="5">
    <source>
        <dbReference type="PROSITE" id="PS51718"/>
    </source>
</evidence>
<evidence type="ECO:0000256" key="3">
    <source>
        <dbReference type="RuleBase" id="RU003932"/>
    </source>
</evidence>
<dbReference type="InterPro" id="IPR003130">
    <property type="entry name" value="GED"/>
</dbReference>
<dbReference type="GO" id="GO:0005737">
    <property type="term" value="C:cytoplasm"/>
    <property type="evidence" value="ECO:0007669"/>
    <property type="project" value="TreeGrafter"/>
</dbReference>
<dbReference type="PROSITE" id="PS51718">
    <property type="entry name" value="G_DYNAMIN_2"/>
    <property type="match status" value="1"/>
</dbReference>